<keyword evidence="5 8" id="KW-1133">Transmembrane helix</keyword>
<evidence type="ECO:0000256" key="1">
    <source>
        <dbReference type="ARBA" id="ARBA00004141"/>
    </source>
</evidence>
<feature type="transmembrane region" description="Helical" evidence="8">
    <location>
        <begin position="126"/>
        <end position="146"/>
    </location>
</feature>
<feature type="transmembrane region" description="Helical" evidence="8">
    <location>
        <begin position="409"/>
        <end position="434"/>
    </location>
</feature>
<dbReference type="InterPro" id="IPR005828">
    <property type="entry name" value="MFS_sugar_transport-like"/>
</dbReference>
<evidence type="ECO:0000256" key="7">
    <source>
        <dbReference type="RuleBase" id="RU003346"/>
    </source>
</evidence>
<keyword evidence="6 8" id="KW-0472">Membrane</keyword>
<dbReference type="InterPro" id="IPR005829">
    <property type="entry name" value="Sugar_transporter_CS"/>
</dbReference>
<dbReference type="PANTHER" id="PTHR48022">
    <property type="entry name" value="PLASTIDIC GLUCOSE TRANSPORTER 4"/>
    <property type="match status" value="1"/>
</dbReference>
<evidence type="ECO:0000256" key="5">
    <source>
        <dbReference type="ARBA" id="ARBA00022989"/>
    </source>
</evidence>
<dbReference type="InterPro" id="IPR003663">
    <property type="entry name" value="Sugar/inositol_transpt"/>
</dbReference>
<keyword evidence="3 7" id="KW-0813">Transport</keyword>
<comment type="similarity">
    <text evidence="2 7">Belongs to the major facilitator superfamily. Sugar transporter (TC 2.A.1.1) family.</text>
</comment>
<dbReference type="Proteomes" id="UP000016935">
    <property type="component" value="Unassembled WGS sequence"/>
</dbReference>
<dbReference type="Pfam" id="PF00083">
    <property type="entry name" value="Sugar_tr"/>
    <property type="match status" value="1"/>
</dbReference>
<evidence type="ECO:0000256" key="3">
    <source>
        <dbReference type="ARBA" id="ARBA00022448"/>
    </source>
</evidence>
<feature type="transmembrane region" description="Helical" evidence="8">
    <location>
        <begin position="376"/>
        <end position="397"/>
    </location>
</feature>
<feature type="transmembrane region" description="Helical" evidence="8">
    <location>
        <begin position="218"/>
        <end position="239"/>
    </location>
</feature>
<dbReference type="InterPro" id="IPR020846">
    <property type="entry name" value="MFS_dom"/>
</dbReference>
<gene>
    <name evidence="10" type="ORF">SETTUDRAFT_20920</name>
</gene>
<name>R0IKL4_EXST2</name>
<accession>R0IKL4</accession>
<dbReference type="InterPro" id="IPR050360">
    <property type="entry name" value="MFS_Sugar_Transporters"/>
</dbReference>
<evidence type="ECO:0000256" key="4">
    <source>
        <dbReference type="ARBA" id="ARBA00022692"/>
    </source>
</evidence>
<dbReference type="eggNOG" id="KOG0254">
    <property type="taxonomic scope" value="Eukaryota"/>
</dbReference>
<feature type="transmembrane region" description="Helical" evidence="8">
    <location>
        <begin position="52"/>
        <end position="74"/>
    </location>
</feature>
<dbReference type="Gene3D" id="1.20.1250.20">
    <property type="entry name" value="MFS general substrate transporter like domains"/>
    <property type="match status" value="1"/>
</dbReference>
<feature type="transmembrane region" description="Helical" evidence="8">
    <location>
        <begin position="188"/>
        <end position="206"/>
    </location>
</feature>
<dbReference type="NCBIfam" id="TIGR00879">
    <property type="entry name" value="SP"/>
    <property type="match status" value="1"/>
</dbReference>
<dbReference type="GO" id="GO:0005351">
    <property type="term" value="F:carbohydrate:proton symporter activity"/>
    <property type="evidence" value="ECO:0007669"/>
    <property type="project" value="TreeGrafter"/>
</dbReference>
<dbReference type="RefSeq" id="XP_008026947.1">
    <property type="nucleotide sequence ID" value="XM_008028756.1"/>
</dbReference>
<reference evidence="10 11" key="2">
    <citation type="journal article" date="2013" name="PLoS Genet.">
        <title>Comparative genome structure, secondary metabolite, and effector coding capacity across Cochliobolus pathogens.</title>
        <authorList>
            <person name="Condon B.J."/>
            <person name="Leng Y."/>
            <person name="Wu D."/>
            <person name="Bushley K.E."/>
            <person name="Ohm R.A."/>
            <person name="Otillar R."/>
            <person name="Martin J."/>
            <person name="Schackwitz W."/>
            <person name="Grimwood J."/>
            <person name="MohdZainudin N."/>
            <person name="Xue C."/>
            <person name="Wang R."/>
            <person name="Manning V.A."/>
            <person name="Dhillon B."/>
            <person name="Tu Z.J."/>
            <person name="Steffenson B.J."/>
            <person name="Salamov A."/>
            <person name="Sun H."/>
            <person name="Lowry S."/>
            <person name="LaButti K."/>
            <person name="Han J."/>
            <person name="Copeland A."/>
            <person name="Lindquist E."/>
            <person name="Barry K."/>
            <person name="Schmutz J."/>
            <person name="Baker S.E."/>
            <person name="Ciuffetti L.M."/>
            <person name="Grigoriev I.V."/>
            <person name="Zhong S."/>
            <person name="Turgeon B.G."/>
        </authorList>
    </citation>
    <scope>NUCLEOTIDE SEQUENCE [LARGE SCALE GENOMIC DNA]</scope>
    <source>
        <strain evidence="11">28A</strain>
    </source>
</reference>
<dbReference type="PROSITE" id="PS50850">
    <property type="entry name" value="MFS"/>
    <property type="match status" value="1"/>
</dbReference>
<dbReference type="SUPFAM" id="SSF103473">
    <property type="entry name" value="MFS general substrate transporter"/>
    <property type="match status" value="1"/>
</dbReference>
<protein>
    <recommendedName>
        <fullName evidence="9">Major facilitator superfamily (MFS) profile domain-containing protein</fullName>
    </recommendedName>
</protein>
<comment type="subcellular location">
    <subcellularLocation>
        <location evidence="1">Membrane</location>
        <topology evidence="1">Multi-pass membrane protein</topology>
    </subcellularLocation>
</comment>
<feature type="transmembrane region" description="Helical" evidence="8">
    <location>
        <begin position="94"/>
        <end position="114"/>
    </location>
</feature>
<dbReference type="PROSITE" id="PS00216">
    <property type="entry name" value="SUGAR_TRANSPORT_1"/>
    <property type="match status" value="1"/>
</dbReference>
<dbReference type="PANTHER" id="PTHR48022:SF13">
    <property type="entry name" value="MAJOR FACILITATOR SUPERFAMILY (MFS) PROFILE DOMAIN-CONTAINING PROTEIN"/>
    <property type="match status" value="1"/>
</dbReference>
<dbReference type="FunFam" id="1.20.1250.20:FF:000134">
    <property type="entry name" value="MFS sugar transporter protein"/>
    <property type="match status" value="1"/>
</dbReference>
<reference evidence="10 11" key="1">
    <citation type="journal article" date="2012" name="PLoS Pathog.">
        <title>Diverse lifestyles and strategies of plant pathogenesis encoded in the genomes of eighteen Dothideomycetes fungi.</title>
        <authorList>
            <person name="Ohm R.A."/>
            <person name="Feau N."/>
            <person name="Henrissat B."/>
            <person name="Schoch C.L."/>
            <person name="Horwitz B.A."/>
            <person name="Barry K.W."/>
            <person name="Condon B.J."/>
            <person name="Copeland A.C."/>
            <person name="Dhillon B."/>
            <person name="Glaser F."/>
            <person name="Hesse C.N."/>
            <person name="Kosti I."/>
            <person name="LaButti K."/>
            <person name="Lindquist E.A."/>
            <person name="Lucas S."/>
            <person name="Salamov A.A."/>
            <person name="Bradshaw R.E."/>
            <person name="Ciuffetti L."/>
            <person name="Hamelin R.C."/>
            <person name="Kema G.H.J."/>
            <person name="Lawrence C."/>
            <person name="Scott J.A."/>
            <person name="Spatafora J.W."/>
            <person name="Turgeon B.G."/>
            <person name="de Wit P.J.G.M."/>
            <person name="Zhong S."/>
            <person name="Goodwin S.B."/>
            <person name="Grigoriev I.V."/>
        </authorList>
    </citation>
    <scope>NUCLEOTIDE SEQUENCE [LARGE SCALE GENOMIC DNA]</scope>
    <source>
        <strain evidence="11">28A</strain>
    </source>
</reference>
<dbReference type="EMBL" id="KB908703">
    <property type="protein sequence ID" value="EOA85416.1"/>
    <property type="molecule type" value="Genomic_DNA"/>
</dbReference>
<feature type="transmembrane region" description="Helical" evidence="8">
    <location>
        <begin position="446"/>
        <end position="467"/>
    </location>
</feature>
<feature type="transmembrane region" description="Helical" evidence="8">
    <location>
        <begin position="473"/>
        <end position="494"/>
    </location>
</feature>
<evidence type="ECO:0000256" key="8">
    <source>
        <dbReference type="SAM" id="Phobius"/>
    </source>
</evidence>
<dbReference type="GO" id="GO:0016020">
    <property type="term" value="C:membrane"/>
    <property type="evidence" value="ECO:0007669"/>
    <property type="project" value="UniProtKB-SubCell"/>
</dbReference>
<dbReference type="AlphaFoldDB" id="R0IKL4"/>
<dbReference type="HOGENOM" id="CLU_001265_30_13_1"/>
<organism evidence="10 11">
    <name type="scientific">Exserohilum turcicum (strain 28A)</name>
    <name type="common">Northern leaf blight fungus</name>
    <name type="synonym">Setosphaeria turcica</name>
    <dbReference type="NCBI Taxonomy" id="671987"/>
    <lineage>
        <taxon>Eukaryota</taxon>
        <taxon>Fungi</taxon>
        <taxon>Dikarya</taxon>
        <taxon>Ascomycota</taxon>
        <taxon>Pezizomycotina</taxon>
        <taxon>Dothideomycetes</taxon>
        <taxon>Pleosporomycetidae</taxon>
        <taxon>Pleosporales</taxon>
        <taxon>Pleosporineae</taxon>
        <taxon>Pleosporaceae</taxon>
        <taxon>Exserohilum</taxon>
    </lineage>
</organism>
<feature type="transmembrane region" description="Helical" evidence="8">
    <location>
        <begin position="158"/>
        <end position="176"/>
    </location>
</feature>
<keyword evidence="11" id="KW-1185">Reference proteome</keyword>
<dbReference type="OrthoDB" id="6133115at2759"/>
<evidence type="ECO:0000256" key="2">
    <source>
        <dbReference type="ARBA" id="ARBA00010992"/>
    </source>
</evidence>
<feature type="domain" description="Major facilitator superfamily (MFS) profile" evidence="9">
    <location>
        <begin position="56"/>
        <end position="498"/>
    </location>
</feature>
<evidence type="ECO:0000313" key="10">
    <source>
        <dbReference type="EMBL" id="EOA85416.1"/>
    </source>
</evidence>
<evidence type="ECO:0000259" key="9">
    <source>
        <dbReference type="PROSITE" id="PS50850"/>
    </source>
</evidence>
<evidence type="ECO:0000313" key="11">
    <source>
        <dbReference type="Proteomes" id="UP000016935"/>
    </source>
</evidence>
<keyword evidence="4 8" id="KW-0812">Transmembrane</keyword>
<sequence>MSEVKEPNVTTTSEHGEKNKIVAEIAIVAGSEAITEAKLKEPVKLFTSSAMLIYVCGFVGFFCSTCNGFDGSMFGSLLTNQHFKDYYRVGSTGAWAGIVTSMYQIGGVVVLPFIGPACDTWGRKVGMIVGGVLGCVGVIIQATAPASNPIGQFMGGRFLLGFAVPIMSTAGPVYVIETAHPAHRGVITGLYNTFWFVGSLLAAGVTRCSASLGGNQSWRVPVWLQMLFPALLVVLPWFLPESPRWLYTRGRHSEAKKILSKYHGCGNEDSIWVSMQIREYEEYLNMDGGDKRWWDYGSLFKTRSARYRLACNCVVAVFCQWAGNGAVDYFIAGVLESAGVKDEIKQMNINLGKSCMQLTFAVIGATCVDKLGRRPMLIGTFSIITFVWAGAIGAVSYQNKHNSIPAGNAFVAMVVLFNAVFAFGITPLQALYPVEVLSFEIRAKGMAFCQFSLTAAILVNQFAYPVALENIGWRLYIVFACWCPVQAFVVWLFIPETKNRTLEEIDDIFNAPNPRNASLMKKKLAHDSQGNILEVEKI</sequence>
<dbReference type="InterPro" id="IPR036259">
    <property type="entry name" value="MFS_trans_sf"/>
</dbReference>
<dbReference type="GeneID" id="19402374"/>
<proteinExistence type="inferred from homology"/>
<evidence type="ECO:0000256" key="6">
    <source>
        <dbReference type="ARBA" id="ARBA00023136"/>
    </source>
</evidence>